<feature type="transmembrane region" description="Helical" evidence="1">
    <location>
        <begin position="12"/>
        <end position="38"/>
    </location>
</feature>
<evidence type="ECO:0000313" key="4">
    <source>
        <dbReference type="Proteomes" id="UP000641625"/>
    </source>
</evidence>
<evidence type="ECO:0000256" key="1">
    <source>
        <dbReference type="SAM" id="Phobius"/>
    </source>
</evidence>
<proteinExistence type="predicted"/>
<keyword evidence="1" id="KW-1133">Transmembrane helix</keyword>
<dbReference type="Proteomes" id="UP000641625">
    <property type="component" value="Unassembled WGS sequence"/>
</dbReference>
<dbReference type="EMBL" id="WOWA01000003">
    <property type="protein sequence ID" value="NLV12304.1"/>
    <property type="molecule type" value="Genomic_DNA"/>
</dbReference>
<organism evidence="3 4">
    <name type="scientific">Haloarcula argentinensis</name>
    <dbReference type="NCBI Taxonomy" id="43776"/>
    <lineage>
        <taxon>Archaea</taxon>
        <taxon>Methanobacteriati</taxon>
        <taxon>Methanobacteriota</taxon>
        <taxon>Stenosarchaea group</taxon>
        <taxon>Halobacteria</taxon>
        <taxon>Halobacteriales</taxon>
        <taxon>Haloarculaceae</taxon>
        <taxon>Haloarcula</taxon>
    </lineage>
</organism>
<keyword evidence="1" id="KW-0472">Membrane</keyword>
<dbReference type="Pfam" id="PF07790">
    <property type="entry name" value="Pilin_N"/>
    <property type="match status" value="1"/>
</dbReference>
<name>A0A847UKS6_HALAR</name>
<keyword evidence="1" id="KW-0812">Transmembrane</keyword>
<dbReference type="RefSeq" id="WP_170095948.1">
    <property type="nucleotide sequence ID" value="NZ_WOWA01000003.1"/>
</dbReference>
<evidence type="ECO:0000259" key="2">
    <source>
        <dbReference type="Pfam" id="PF07790"/>
    </source>
</evidence>
<dbReference type="NCBIfam" id="TIGR02537">
    <property type="entry name" value="arch_flag_Nterm"/>
    <property type="match status" value="1"/>
</dbReference>
<protein>
    <submittedName>
        <fullName evidence="3">Type IV pilin</fullName>
    </submittedName>
</protein>
<dbReference type="AlphaFoldDB" id="A0A847UKS6"/>
<evidence type="ECO:0000313" key="3">
    <source>
        <dbReference type="EMBL" id="NLV12304.1"/>
    </source>
</evidence>
<dbReference type="InterPro" id="IPR012859">
    <property type="entry name" value="Pilin_N_archaeal"/>
</dbReference>
<reference evidence="3" key="1">
    <citation type="submission" date="2019-12" db="EMBL/GenBank/DDBJ databases">
        <title>Whole genome sequencing of Haloarcula argentinensis strain pws5.</title>
        <authorList>
            <person name="Verma D.K."/>
            <person name="Gopal K."/>
            <person name="Prasad E.S."/>
        </authorList>
    </citation>
    <scope>NUCLEOTIDE SEQUENCE</scope>
    <source>
        <strain evidence="3">Pws5</strain>
    </source>
</reference>
<gene>
    <name evidence="3" type="ORF">GOC77_03295</name>
</gene>
<feature type="domain" description="Archaeal Type IV pilin N-terminal" evidence="2">
    <location>
        <begin position="11"/>
        <end position="88"/>
    </location>
</feature>
<dbReference type="InterPro" id="IPR013373">
    <property type="entry name" value="Flagellin/pilin_N_arc"/>
</dbReference>
<comment type="caution">
    <text evidence="3">The sequence shown here is derived from an EMBL/GenBank/DDBJ whole genome shotgun (WGS) entry which is preliminary data.</text>
</comment>
<accession>A0A847UKS6</accession>
<sequence>MLAHRFKSDDSAVSPVVGVILMVAITVLLAATAATFFLDFGSGNLGQSAPQAAFSFDYESGSPDTLTIEHRSGDSIRAGNLYITVSGASGASGVNGQHDFTDLDSTLADGSKITAGSQVTFSKTSDLSDATVTLNWKSPDSGKSIQLASWEAP</sequence>